<feature type="region of interest" description="Disordered" evidence="3">
    <location>
        <begin position="995"/>
        <end position="1018"/>
    </location>
</feature>
<dbReference type="Pfam" id="PF02709">
    <property type="entry name" value="Glyco_transf_7C"/>
    <property type="match status" value="1"/>
</dbReference>
<dbReference type="InterPro" id="IPR001173">
    <property type="entry name" value="Glyco_trans_2-like"/>
</dbReference>
<dbReference type="Pfam" id="PF01302">
    <property type="entry name" value="CAP_GLY"/>
    <property type="match status" value="1"/>
</dbReference>
<dbReference type="GO" id="GO:0006493">
    <property type="term" value="P:protein O-linked glycosylation"/>
    <property type="evidence" value="ECO:0007669"/>
    <property type="project" value="TreeGrafter"/>
</dbReference>
<dbReference type="GO" id="GO:0004653">
    <property type="term" value="F:polypeptide N-acetylgalactosaminyltransferase activity"/>
    <property type="evidence" value="ECO:0007669"/>
    <property type="project" value="TreeGrafter"/>
</dbReference>
<keyword evidence="4" id="KW-0472">Membrane</keyword>
<organism evidence="6 7">
    <name type="scientific">Symbiodinium microadriaticum</name>
    <name type="common">Dinoflagellate</name>
    <name type="synonym">Zooxanthella microadriatica</name>
    <dbReference type="NCBI Taxonomy" id="2951"/>
    <lineage>
        <taxon>Eukaryota</taxon>
        <taxon>Sar</taxon>
        <taxon>Alveolata</taxon>
        <taxon>Dinophyceae</taxon>
        <taxon>Suessiales</taxon>
        <taxon>Symbiodiniaceae</taxon>
        <taxon>Symbiodinium</taxon>
    </lineage>
</organism>
<dbReference type="InterPro" id="IPR029044">
    <property type="entry name" value="Nucleotide-diphossugar_trans"/>
</dbReference>
<dbReference type="Pfam" id="PF00535">
    <property type="entry name" value="Glycos_transf_2"/>
    <property type="match status" value="1"/>
</dbReference>
<sequence length="1244" mass="136385">MDAPSWRSTQQHHLLDVDEDLPRTCREQEELRKVEVRKMLLRSIASSNVQTSAISHFAPGCRPKVPWSCMTVADEVCAVPKYTIRVGLIWLVPSVSLLLGCFHLIPLLLAALLTPLEVPKIRAKLFGNRAKKLLPCLRVPALLRLSVLWLLQVWFIILWRASSPEVSDAGAAAAMGVIGDGIANLATDEVLQRISVVLPCAGEGQYALNTVRAVYESMPANILHEIIVVDDGSEPPLAESFLTRDVVNVYKAQTVGLIGAKKDGGDAATGDIVVFFDCHVAPQPGWHESFLRLIGENYRRIVTPVITDLDVGTWKQRGGNQGQAKCYLTWDADFKWFTSDDPYVPILSGGLLGISKRWWNETGGYDVEMVGWGGENLDQSLRSWLCGGEIMMAQDSFVAHMWRSSRDTRTKAHYKVQPGAAARNRLRAAVAWFGDFSQKLSSFPGLQYERRNADGTPWYGNLDNILEVKTRLGCKSFAWFMNRFKHVYEDGGLIPAETFRIERDGGRCLTYEGGAGTSPDGKGTAVLRPCSSSDERQRWHGANKDLSQSGKSCCSGLRAWNTDQCINGASGGKVTTFVCDISGKLLQQAWRFDPSGQLQKQGRGGFMQSTECIVTTPGDEQLEVQRCPSSISWKKAFITPWLEFVPCYLRDAKEVTRRGRRAAEMTMEDRTAFMEFAAVLTLVGPSKPPPLEQVTAYMGGLYPTRVTTAAEATGTTAQMPGQPEVAPFTWAGQVQWNPQPPSTIAQTLRRNIDRVAAESEVASGSSTPALRFGTDVFGDRVRLPPPGALNPQSRRVSRPASPPSSSGHLLADGRREDVQEPVEAKLYREALMDLHLAYLKDHFTRAMVGLVGRQRLRATRGALVLLGCALFACRACCFTLAGGSAAVGARNSRSALDGPKPSPPSSRLSRRYWQSSGPKPEEETVEGTVIPGLILTALITYLGVVPLTFGVTPEFLVSLVIIAILGIFANTWALAVNMNLPTWIDFQIQKQRQEKKAKESPWPWSRSQPEGRSGSLGAWPTTQFAAGPWIGVELDDTPDGKNDGTIQGERYFDCKAGHGIFARPAAVRQSPDSSPGAVWSRRQSIDLDLRSDICVEDRVDLTGELQGPMESRRFELPCPAVRSGSGDQALDKLTPEEEEWLNKAAESLARSFEETDWDSLCSMVISDCLNKRTSGDIRARRSGGGRAVHSSKALLAKEGNTSQRLFGKTGSLQCRLPPSEKAVAVVAPAVKSLEALVKPEALMI</sequence>
<dbReference type="AlphaFoldDB" id="A0A1Q9C6X5"/>
<dbReference type="Gene3D" id="2.30.30.190">
    <property type="entry name" value="CAP Gly-rich-like domain"/>
    <property type="match status" value="1"/>
</dbReference>
<feature type="domain" description="CAP-Gly" evidence="5">
    <location>
        <begin position="1020"/>
        <end position="1063"/>
    </location>
</feature>
<dbReference type="SMART" id="SM01052">
    <property type="entry name" value="CAP_GLY"/>
    <property type="match status" value="1"/>
</dbReference>
<dbReference type="InterPro" id="IPR027791">
    <property type="entry name" value="Galactosyl_T_C"/>
</dbReference>
<protein>
    <submittedName>
        <fullName evidence="6">Polypeptide N-acetylgalactosaminyltransferase 3</fullName>
    </submittedName>
</protein>
<gene>
    <name evidence="6" type="primary">Galnt3</name>
    <name evidence="6" type="ORF">AK812_SmicGene41177</name>
</gene>
<name>A0A1Q9C6X5_SYMMI</name>
<keyword evidence="4" id="KW-1133">Transmembrane helix</keyword>
<proteinExistence type="predicted"/>
<keyword evidence="4" id="KW-0812">Transmembrane</keyword>
<dbReference type="PANTHER" id="PTHR11675">
    <property type="entry name" value="N-ACETYLGALACTOSAMINYLTRANSFERASE"/>
    <property type="match status" value="1"/>
</dbReference>
<dbReference type="SUPFAM" id="SSF74924">
    <property type="entry name" value="Cap-Gly domain"/>
    <property type="match status" value="1"/>
</dbReference>
<dbReference type="PROSITE" id="PS50231">
    <property type="entry name" value="RICIN_B_LECTIN"/>
    <property type="match status" value="1"/>
</dbReference>
<comment type="caution">
    <text evidence="6">The sequence shown here is derived from an EMBL/GenBank/DDBJ whole genome shotgun (WGS) entry which is preliminary data.</text>
</comment>
<feature type="transmembrane region" description="Helical" evidence="4">
    <location>
        <begin position="929"/>
        <end position="949"/>
    </location>
</feature>
<dbReference type="Proteomes" id="UP000186817">
    <property type="component" value="Unassembled WGS sequence"/>
</dbReference>
<keyword evidence="1 6" id="KW-0808">Transferase</keyword>
<dbReference type="Gene3D" id="3.90.550.10">
    <property type="entry name" value="Spore Coat Polysaccharide Biosynthesis Protein SpsA, Chain A"/>
    <property type="match status" value="1"/>
</dbReference>
<dbReference type="PROSITE" id="PS50245">
    <property type="entry name" value="CAP_GLY_2"/>
    <property type="match status" value="1"/>
</dbReference>
<dbReference type="GO" id="GO:0005794">
    <property type="term" value="C:Golgi apparatus"/>
    <property type="evidence" value="ECO:0007669"/>
    <property type="project" value="TreeGrafter"/>
</dbReference>
<dbReference type="InterPro" id="IPR035992">
    <property type="entry name" value="Ricin_B-like_lectins"/>
</dbReference>
<feature type="transmembrane region" description="Helical" evidence="4">
    <location>
        <begin position="955"/>
        <end position="976"/>
    </location>
</feature>
<feature type="transmembrane region" description="Helical" evidence="4">
    <location>
        <begin position="88"/>
        <end position="116"/>
    </location>
</feature>
<keyword evidence="7" id="KW-1185">Reference proteome</keyword>
<reference evidence="6 7" key="1">
    <citation type="submission" date="2016-02" db="EMBL/GenBank/DDBJ databases">
        <title>Genome analysis of coral dinoflagellate symbionts highlights evolutionary adaptations to a symbiotic lifestyle.</title>
        <authorList>
            <person name="Aranda M."/>
            <person name="Li Y."/>
            <person name="Liew Y.J."/>
            <person name="Baumgarten S."/>
            <person name="Simakov O."/>
            <person name="Wilson M."/>
            <person name="Piel J."/>
            <person name="Ashoor H."/>
            <person name="Bougouffa S."/>
            <person name="Bajic V.B."/>
            <person name="Ryu T."/>
            <person name="Ravasi T."/>
            <person name="Bayer T."/>
            <person name="Micklem G."/>
            <person name="Kim H."/>
            <person name="Bhak J."/>
            <person name="Lajeunesse T.C."/>
            <person name="Voolstra C.R."/>
        </authorList>
    </citation>
    <scope>NUCLEOTIDE SEQUENCE [LARGE SCALE GENOMIC DNA]</scope>
    <source>
        <strain evidence="6 7">CCMP2467</strain>
    </source>
</reference>
<evidence type="ECO:0000313" key="7">
    <source>
        <dbReference type="Proteomes" id="UP000186817"/>
    </source>
</evidence>
<dbReference type="PROSITE" id="PS00845">
    <property type="entry name" value="CAP_GLY_1"/>
    <property type="match status" value="1"/>
</dbReference>
<feature type="region of interest" description="Disordered" evidence="3">
    <location>
        <begin position="781"/>
        <end position="817"/>
    </location>
</feature>
<evidence type="ECO:0000259" key="5">
    <source>
        <dbReference type="PROSITE" id="PS50245"/>
    </source>
</evidence>
<accession>A0A1Q9C6X5</accession>
<evidence type="ECO:0000256" key="4">
    <source>
        <dbReference type="SAM" id="Phobius"/>
    </source>
</evidence>
<dbReference type="OrthoDB" id="416652at2759"/>
<dbReference type="InterPro" id="IPR036859">
    <property type="entry name" value="CAP-Gly_dom_sf"/>
</dbReference>
<dbReference type="SUPFAM" id="SSF50370">
    <property type="entry name" value="Ricin B-like lectins"/>
    <property type="match status" value="1"/>
</dbReference>
<dbReference type="SUPFAM" id="SSF53448">
    <property type="entry name" value="Nucleotide-diphospho-sugar transferases"/>
    <property type="match status" value="1"/>
</dbReference>
<feature type="region of interest" description="Disordered" evidence="3">
    <location>
        <begin position="890"/>
        <end position="924"/>
    </location>
</feature>
<keyword evidence="2" id="KW-1015">Disulfide bond</keyword>
<dbReference type="PANTHER" id="PTHR11675:SF126">
    <property type="entry name" value="RICIN B LECTIN DOMAIN-CONTAINING PROTEIN"/>
    <property type="match status" value="1"/>
</dbReference>
<evidence type="ECO:0000256" key="1">
    <source>
        <dbReference type="ARBA" id="ARBA00022679"/>
    </source>
</evidence>
<dbReference type="Gene3D" id="2.80.10.50">
    <property type="match status" value="1"/>
</dbReference>
<evidence type="ECO:0000256" key="3">
    <source>
        <dbReference type="SAM" id="MobiDB-lite"/>
    </source>
</evidence>
<evidence type="ECO:0000313" key="6">
    <source>
        <dbReference type="EMBL" id="OLP78627.1"/>
    </source>
</evidence>
<dbReference type="InterPro" id="IPR000938">
    <property type="entry name" value="CAP-Gly_domain"/>
</dbReference>
<evidence type="ECO:0000256" key="2">
    <source>
        <dbReference type="ARBA" id="ARBA00023157"/>
    </source>
</evidence>
<dbReference type="EMBL" id="LSRX01001585">
    <property type="protein sequence ID" value="OLP78627.1"/>
    <property type="molecule type" value="Genomic_DNA"/>
</dbReference>